<dbReference type="SUPFAM" id="SSF103657">
    <property type="entry name" value="BAR/IMD domain-like"/>
    <property type="match status" value="1"/>
</dbReference>
<evidence type="ECO:0000256" key="5">
    <source>
        <dbReference type="ARBA" id="ARBA00023212"/>
    </source>
</evidence>
<keyword evidence="3" id="KW-0963">Cytoplasm</keyword>
<dbReference type="GO" id="GO:0005543">
    <property type="term" value="F:phospholipid binding"/>
    <property type="evidence" value="ECO:0007669"/>
    <property type="project" value="TreeGrafter"/>
</dbReference>
<evidence type="ECO:0000259" key="9">
    <source>
        <dbReference type="PROSITE" id="PS50002"/>
    </source>
</evidence>
<keyword evidence="12" id="KW-1185">Reference proteome</keyword>
<feature type="compositionally biased region" description="Polar residues" evidence="8">
    <location>
        <begin position="657"/>
        <end position="673"/>
    </location>
</feature>
<dbReference type="InterPro" id="IPR027267">
    <property type="entry name" value="AH/BAR_dom_sf"/>
</dbReference>
<gene>
    <name evidence="11" type="ORF">M404DRAFT_902654</name>
</gene>
<protein>
    <recommendedName>
        <fullName evidence="13">SH3 domain-containing protein</fullName>
    </recommendedName>
</protein>
<dbReference type="STRING" id="870435.A0A0C3KL66"/>
<dbReference type="Gene3D" id="1.20.1270.60">
    <property type="entry name" value="Arfaptin homology (AH) domain/BAR domain"/>
    <property type="match status" value="1"/>
</dbReference>
<dbReference type="InterPro" id="IPR031160">
    <property type="entry name" value="F_BAR_dom"/>
</dbReference>
<dbReference type="GO" id="GO:0009898">
    <property type="term" value="C:cytoplasmic side of plasma membrane"/>
    <property type="evidence" value="ECO:0007669"/>
    <property type="project" value="TreeGrafter"/>
</dbReference>
<dbReference type="InParanoid" id="A0A0C3KL66"/>
<evidence type="ECO:0000256" key="3">
    <source>
        <dbReference type="ARBA" id="ARBA00022490"/>
    </source>
</evidence>
<dbReference type="PROSITE" id="PS51741">
    <property type="entry name" value="F_BAR"/>
    <property type="match status" value="1"/>
</dbReference>
<reference evidence="12" key="2">
    <citation type="submission" date="2015-01" db="EMBL/GenBank/DDBJ databases">
        <title>Evolutionary Origins and Diversification of the Mycorrhizal Mutualists.</title>
        <authorList>
            <consortium name="DOE Joint Genome Institute"/>
            <consortium name="Mycorrhizal Genomics Consortium"/>
            <person name="Kohler A."/>
            <person name="Kuo A."/>
            <person name="Nagy L.G."/>
            <person name="Floudas D."/>
            <person name="Copeland A."/>
            <person name="Barry K.W."/>
            <person name="Cichocki N."/>
            <person name="Veneault-Fourrey C."/>
            <person name="LaButti K."/>
            <person name="Lindquist E.A."/>
            <person name="Lipzen A."/>
            <person name="Lundell T."/>
            <person name="Morin E."/>
            <person name="Murat C."/>
            <person name="Riley R."/>
            <person name="Ohm R."/>
            <person name="Sun H."/>
            <person name="Tunlid A."/>
            <person name="Henrissat B."/>
            <person name="Grigoriev I.V."/>
            <person name="Hibbett D.S."/>
            <person name="Martin F."/>
        </authorList>
    </citation>
    <scope>NUCLEOTIDE SEQUENCE [LARGE SCALE GENOMIC DNA]</scope>
    <source>
        <strain evidence="12">Marx 270</strain>
    </source>
</reference>
<dbReference type="HOGENOM" id="CLU_004415_0_0_1"/>
<evidence type="ECO:0000313" key="11">
    <source>
        <dbReference type="EMBL" id="KIO10322.1"/>
    </source>
</evidence>
<feature type="compositionally biased region" description="Low complexity" evidence="8">
    <location>
        <begin position="417"/>
        <end position="432"/>
    </location>
</feature>
<feature type="compositionally biased region" description="Low complexity" evidence="8">
    <location>
        <begin position="383"/>
        <end position="394"/>
    </location>
</feature>
<keyword evidence="7" id="KW-0175">Coiled coil</keyword>
<dbReference type="Proteomes" id="UP000054217">
    <property type="component" value="Unassembled WGS sequence"/>
</dbReference>
<reference evidence="11 12" key="1">
    <citation type="submission" date="2014-04" db="EMBL/GenBank/DDBJ databases">
        <authorList>
            <consortium name="DOE Joint Genome Institute"/>
            <person name="Kuo A."/>
            <person name="Kohler A."/>
            <person name="Costa M.D."/>
            <person name="Nagy L.G."/>
            <person name="Floudas D."/>
            <person name="Copeland A."/>
            <person name="Barry K.W."/>
            <person name="Cichocki N."/>
            <person name="Veneault-Fourrey C."/>
            <person name="LaButti K."/>
            <person name="Lindquist E.A."/>
            <person name="Lipzen A."/>
            <person name="Lundell T."/>
            <person name="Morin E."/>
            <person name="Murat C."/>
            <person name="Sun H."/>
            <person name="Tunlid A."/>
            <person name="Henrissat B."/>
            <person name="Grigoriev I.V."/>
            <person name="Hibbett D.S."/>
            <person name="Martin F."/>
            <person name="Nordberg H.P."/>
            <person name="Cantor M.N."/>
            <person name="Hua S.X."/>
        </authorList>
    </citation>
    <scope>NUCLEOTIDE SEQUENCE [LARGE SCALE GENOMIC DNA]</scope>
    <source>
        <strain evidence="11 12">Marx 270</strain>
    </source>
</reference>
<feature type="region of interest" description="Disordered" evidence="8">
    <location>
        <begin position="323"/>
        <end position="443"/>
    </location>
</feature>
<evidence type="ECO:0000256" key="2">
    <source>
        <dbReference type="ARBA" id="ARBA00022443"/>
    </source>
</evidence>
<comment type="subcellular location">
    <subcellularLocation>
        <location evidence="1">Cytoplasm</location>
        <location evidence="1">Cytoskeleton</location>
    </subcellularLocation>
</comment>
<proteinExistence type="predicted"/>
<dbReference type="GO" id="GO:0120104">
    <property type="term" value="C:mitotic actomyosin contractile ring, proximal layer"/>
    <property type="evidence" value="ECO:0007669"/>
    <property type="project" value="TreeGrafter"/>
</dbReference>
<evidence type="ECO:0008006" key="13">
    <source>
        <dbReference type="Google" id="ProtNLM"/>
    </source>
</evidence>
<dbReference type="InterPro" id="IPR001452">
    <property type="entry name" value="SH3_domain"/>
</dbReference>
<dbReference type="GO" id="GO:0007010">
    <property type="term" value="P:cytoskeleton organization"/>
    <property type="evidence" value="ECO:0007669"/>
    <property type="project" value="TreeGrafter"/>
</dbReference>
<feature type="compositionally biased region" description="Low complexity" evidence="8">
    <location>
        <begin position="753"/>
        <end position="772"/>
    </location>
</feature>
<feature type="domain" description="SH3" evidence="9">
    <location>
        <begin position="991"/>
        <end position="1054"/>
    </location>
</feature>
<sequence>MSSARRQPSTASLAKYARSASAAPDDHVSFNGARSLDFCNAFWGVGDGGVDVLFARMRGAARTMEELKNFWKERELRNSIDTLRLETDKQAGGHMQLAQQLRTEIEGSVAAFAAKQQQHKKVYQAAIEKEFRTKQTREQHASKAREKYESDCVRINSYTAQSTLVQGKDLEKIHLKLERAQQTVQVNENDYAQFTRVLQETVQKWEQDWRAFCDSCQDLEEERMEFVKDNLWSYANAVSTVCVSDDESCEKMRLALEQMEPEKEMDNFVHDYGTGNAIPEPPTFINYANTDAPPVNHNRIMTRPAAYARVTQRVLKSMSAQEEELPFDNGANHAGVGAGGGPPTRGAPTEADLSRSATHKSQRSQANGINGHVSPSREQPSSAIQQQAQTQQAQRRNSTASGLVRVPSQARTHGHSHSQSYSHSQTSSAAHVHPPDPVDPTVSSTQLVIGNKAWEVDPSKDPQQQRSGPSTAQSASRTSPPVGIGAGDDPLVKQMAELSTAAAAAKGPERRHTIRKDTPSSRTSPSLGGKPSETLSTPVSGLSSGSGPNTRDYRNSGDVVVGSYPLAHSRPSSPNPVPPTAVLAGPPSRAGASSASTSLSGTSGLSAPMSGAGMPASSASGGVPVEQVVANYQRPFPGEPRSRANSYVGVAPPPIATGQSPSGAGQNPQQMQHQDPGPRPTSRAGYPGIGTASLMASGPSPVRGASPVGGFGPGAVQPYGKGMGGPVAVGGAPQGGSQQLMRGTSISYTQGSQSLHHQQLQLQHHSQYQPQQRPVTPSNPVGIALGPDGRVVHDQMAVQTVAQPQHRPTHSVGQTPVSPYSAGGYGDGRMGGAGGQVLPPAQPPSRNEYYGAVVPATTQAPPGPYGSHPVHYESHHASHYSAPPPSHAPQPAAVAPPSSYSGGGGYGPPVRHPSVSGGGAYGSTGQYPSQQGYQQGPVVHGSNNQQVRYYGGSGAGNGFRAPSPAVGRSPSPQPPRGQYAPTCSYTDDGRPILFYVKALYDYAATIDEEFDFQAGDIIAVTETPEDGWWSGELLDEARKQPGRHVFPSNFVCLF</sequence>
<accession>A0A0C3KL66</accession>
<dbReference type="CDD" id="cd00174">
    <property type="entry name" value="SH3"/>
    <property type="match status" value="1"/>
</dbReference>
<feature type="compositionally biased region" description="Low complexity" evidence="8">
    <location>
        <begin position="923"/>
        <end position="937"/>
    </location>
</feature>
<feature type="domain" description="F-BAR" evidence="10">
    <location>
        <begin position="76"/>
        <end position="264"/>
    </location>
</feature>
<keyword evidence="4" id="KW-0597">Phosphoprotein</keyword>
<keyword evidence="2 6" id="KW-0728">SH3 domain</keyword>
<dbReference type="Gene3D" id="2.30.30.40">
    <property type="entry name" value="SH3 Domains"/>
    <property type="match status" value="1"/>
</dbReference>
<evidence type="ECO:0000256" key="1">
    <source>
        <dbReference type="ARBA" id="ARBA00004245"/>
    </source>
</evidence>
<feature type="region of interest" description="Disordered" evidence="8">
    <location>
        <begin position="634"/>
        <end position="709"/>
    </location>
</feature>
<dbReference type="PRINTS" id="PR00452">
    <property type="entry name" value="SH3DOMAIN"/>
</dbReference>
<dbReference type="InterPro" id="IPR036028">
    <property type="entry name" value="SH3-like_dom_sf"/>
</dbReference>
<keyword evidence="5" id="KW-0206">Cytoskeleton</keyword>
<evidence type="ECO:0000256" key="7">
    <source>
        <dbReference type="PROSITE-ProRule" id="PRU01077"/>
    </source>
</evidence>
<evidence type="ECO:0000256" key="4">
    <source>
        <dbReference type="ARBA" id="ARBA00022553"/>
    </source>
</evidence>
<dbReference type="SUPFAM" id="SSF50044">
    <property type="entry name" value="SH3-domain"/>
    <property type="match status" value="1"/>
</dbReference>
<feature type="region of interest" description="Disordered" evidence="8">
    <location>
        <begin position="455"/>
        <end position="489"/>
    </location>
</feature>
<feature type="region of interest" description="Disordered" evidence="8">
    <location>
        <begin position="753"/>
        <end position="776"/>
    </location>
</feature>
<dbReference type="AlphaFoldDB" id="A0A0C3KL66"/>
<evidence type="ECO:0000259" key="10">
    <source>
        <dbReference type="PROSITE" id="PS51741"/>
    </source>
</evidence>
<dbReference type="EMBL" id="KN831952">
    <property type="protein sequence ID" value="KIO10322.1"/>
    <property type="molecule type" value="Genomic_DNA"/>
</dbReference>
<organism evidence="11 12">
    <name type="scientific">Pisolithus tinctorius Marx 270</name>
    <dbReference type="NCBI Taxonomy" id="870435"/>
    <lineage>
        <taxon>Eukaryota</taxon>
        <taxon>Fungi</taxon>
        <taxon>Dikarya</taxon>
        <taxon>Basidiomycota</taxon>
        <taxon>Agaricomycotina</taxon>
        <taxon>Agaricomycetes</taxon>
        <taxon>Agaricomycetidae</taxon>
        <taxon>Boletales</taxon>
        <taxon>Sclerodermatineae</taxon>
        <taxon>Pisolithaceae</taxon>
        <taxon>Pisolithus</taxon>
    </lineage>
</organism>
<feature type="compositionally biased region" description="Low complexity" evidence="8">
    <location>
        <begin position="889"/>
        <end position="900"/>
    </location>
</feature>
<dbReference type="PANTHER" id="PTHR23065:SF7">
    <property type="entry name" value="NOSTRIN, ISOFORM H"/>
    <property type="match status" value="1"/>
</dbReference>
<evidence type="ECO:0000313" key="12">
    <source>
        <dbReference type="Proteomes" id="UP000054217"/>
    </source>
</evidence>
<feature type="region of interest" description="Disordered" evidence="8">
    <location>
        <begin position="860"/>
        <end position="978"/>
    </location>
</feature>
<dbReference type="Pfam" id="PF00018">
    <property type="entry name" value="SH3_1"/>
    <property type="match status" value="1"/>
</dbReference>
<dbReference type="FunCoup" id="A0A0C3KL66">
    <property type="interactions" value="26"/>
</dbReference>
<feature type="compositionally biased region" description="Basic and acidic residues" evidence="8">
    <location>
        <begin position="507"/>
        <end position="519"/>
    </location>
</feature>
<evidence type="ECO:0000256" key="6">
    <source>
        <dbReference type="PROSITE-ProRule" id="PRU00192"/>
    </source>
</evidence>
<dbReference type="PROSITE" id="PS50002">
    <property type="entry name" value="SH3"/>
    <property type="match status" value="1"/>
</dbReference>
<feature type="compositionally biased region" description="Low complexity" evidence="8">
    <location>
        <begin position="583"/>
        <end position="621"/>
    </location>
</feature>
<name>A0A0C3KL66_PISTI</name>
<feature type="region of interest" description="Disordered" evidence="8">
    <location>
        <begin position="502"/>
        <end position="621"/>
    </location>
</feature>
<dbReference type="FunFam" id="2.30.30.40:FF:000312">
    <property type="entry name" value="Related to Cell division control protein 15"/>
    <property type="match status" value="1"/>
</dbReference>
<dbReference type="OrthoDB" id="19092at2759"/>
<evidence type="ECO:0000256" key="8">
    <source>
        <dbReference type="SAM" id="MobiDB-lite"/>
    </source>
</evidence>
<feature type="compositionally biased region" description="Polar residues" evidence="8">
    <location>
        <begin position="461"/>
        <end position="479"/>
    </location>
</feature>
<dbReference type="SMART" id="SM00326">
    <property type="entry name" value="SH3"/>
    <property type="match status" value="1"/>
</dbReference>
<feature type="compositionally biased region" description="Polar residues" evidence="8">
    <location>
        <begin position="533"/>
        <end position="549"/>
    </location>
</feature>
<dbReference type="PANTHER" id="PTHR23065">
    <property type="entry name" value="PROLINE-SERINE-THREONINE PHOSPHATASE INTERACTING PROTEIN 1"/>
    <property type="match status" value="1"/>
</dbReference>